<dbReference type="PROSITE" id="PS50082">
    <property type="entry name" value="WD_REPEATS_2"/>
    <property type="match status" value="2"/>
</dbReference>
<comment type="caution">
    <text evidence="8">The sequence shown here is derived from an EMBL/GenBank/DDBJ whole genome shotgun (WGS) entry which is preliminary data.</text>
</comment>
<feature type="repeat" description="WD" evidence="6">
    <location>
        <begin position="262"/>
        <end position="303"/>
    </location>
</feature>
<dbReference type="Gene3D" id="2.130.10.10">
    <property type="entry name" value="YVTN repeat-like/Quinoprotein amine dehydrogenase"/>
    <property type="match status" value="2"/>
</dbReference>
<sequence length="1719" mass="187646">MYNKDKFMRKLLGKAAVDSSPSSSIADNSNHGVTSAPHTTGAIFRPSGSQDATYDAGVPIASIDRSPDGHSAILAGRHILKTVNLDGTTVQDGIDLRAAILAQPVVKNSTTSVSDQLSIKDVKWLRGRGDTTIFTACANGKIFQYDLTRLGGGVDGAPMEVIHMREDSRQINTLDINPRSSYLLAGSQDGIVRCFDIMNPVRTHTGHLTFRAVQAFKCNAGGVQCIQWSPHVDGAWSFACGTDQGVVLKWDIRKATAPVLRINAHDKPCATLAWHPDGDHLVSGGWDNKCHVWDVSGKADKRQKPKWVINTPAPVSDVAWRPGIWSATAQGKRAAQLAVTYDDSSHARHGIDACHIWDLARPTMAFKEVSKFDAPPAALLWHDQDLLWTAGHDGLFNQFDIAYAPKVVDRTTMSVLAFSSRGDVVSFLDERPHSRRPHRSVATEMLPAHASYSSTPTGPMLSISRSDSEDEVAGSFLGARRAKQKHRRTATASRSAHSLSTTPPGGPDAPIMALEESIKAAGLFRSQQAMTIGLVPSAAKVSVYEYLSTQYLVALSEILPFKRGGPSLDLRIKAILGHFAKAAETVSLFRLAQTWRALGFAVELLLDRRAQYHLDRRTGELERSEKANAKMLQAKSPAAIQPLRAVPILGQAHSVQSSSAQPDQASGGGAKHSLAGEKSNHIRSLLSEEFVSTSQTTTPLVRPIDEGEESIEPLDHHFEYGKKLTPVQEGGSFSLPPPLQSRPPRRRLDSEPISHFSQDSDTYASTEGYDFYDTDAISKAIDVPGADGEGSLGSAAGTPSSVRRFVPRLDSDESFGQMFSISSGSRQTTGLTASSSGSIQKRPYKANNTAPQHPQLGQSASNGEYESRIRGAKLQTRDFLKPQQNVVSAPAGPDDATTTQTTQSTDEDYHITTQTTMDSIDPRKGQSHPMPDSFPGDTQQSASVGMSPFNSFEFSQDLEQPQETDYLPWSDDPRYPHPIAWEDQDFTGSKILLDPYKLVSRALTFETKKSALNASIMVLLLGPLIRDDDIIDPFHAAAIIKQHHSRLMGMKLFTEAALLRKLCVKGWPGAPLQEWGEDYPALYRPAQSNNKAAFLCPDCRKPREMSRRDMDRRAGNPIWRCERCSAVMGPCAICQHRDAPEAAAEPIELSTDALHSAMDSPEEEKLLSAWWYCPGCGHGGHASCLAGWHSEVVSGEQNLSVDGSSESLYSDGCCPLDGCGHACLPGKYRAENAVARTEEVSRAVREVTRNASHPAGTAGRVFGPGRYSTGALDELAQRASRRLAGDSGLESSVRDLGNEIPQSRAVEHVRESLASGNASPLGGLGSERPSGSASVLSTSPGRGGLASDRERRKSVKFAGSATVVPDETSAPRRQQPAQFGSAEREVDVTQEVGHTNDPAAKPNPLSEPGSLHLKIDQPSTVEDAEKVERSDRPLILYAYAESENARANLEFFLKKGLHGRADFVFIFNGEAPEAVRLIPTKRSNVRIVQRDNTCYDIGSFGKVLRSQIKVGGDGNNGKGVPLWHRYKWFITMNASIRGPFLPMWSEECWTDAFLRKVTDDTKLVGLSYHCNPSPHLQSMLLATDYIGMSILIDPALAFSVPNDDPPHGTVDDPVGYSRCYEQFDQAVHSEIGMARLIQSQGYKVDAMLTSVHILGAADYCQKAAYPTDHLWDGMYFGFNVHPYELLFMKANRDIDPELLKRMTEWHLRSPASSWDTCGW</sequence>
<feature type="region of interest" description="Disordered" evidence="7">
    <location>
        <begin position="429"/>
        <end position="465"/>
    </location>
</feature>
<keyword evidence="3" id="KW-0677">Repeat</keyword>
<dbReference type="Pfam" id="PF00400">
    <property type="entry name" value="WD40"/>
    <property type="match status" value="2"/>
</dbReference>
<keyword evidence="9" id="KW-1185">Reference proteome</keyword>
<dbReference type="PROSITE" id="PS00678">
    <property type="entry name" value="WD_REPEATS_1"/>
    <property type="match status" value="1"/>
</dbReference>
<feature type="compositionally biased region" description="Polar residues" evidence="7">
    <location>
        <begin position="653"/>
        <end position="664"/>
    </location>
</feature>
<dbReference type="InterPro" id="IPR015943">
    <property type="entry name" value="WD40/YVTN_repeat-like_dom_sf"/>
</dbReference>
<feature type="compositionally biased region" description="Basic residues" evidence="7">
    <location>
        <begin position="480"/>
        <end position="489"/>
    </location>
</feature>
<dbReference type="InterPro" id="IPR001680">
    <property type="entry name" value="WD40_rpt"/>
</dbReference>
<dbReference type="OrthoDB" id="60955at2759"/>
<feature type="region of interest" description="Disordered" evidence="7">
    <location>
        <begin position="819"/>
        <end position="865"/>
    </location>
</feature>
<feature type="compositionally biased region" description="Polar residues" evidence="7">
    <location>
        <begin position="490"/>
        <end position="503"/>
    </location>
</feature>
<name>A0A423W939_CYTCH</name>
<evidence type="ECO:0000256" key="7">
    <source>
        <dbReference type="SAM" id="MobiDB-lite"/>
    </source>
</evidence>
<evidence type="ECO:0000256" key="4">
    <source>
        <dbReference type="ARBA" id="ARBA00022771"/>
    </source>
</evidence>
<dbReference type="GO" id="GO:0005829">
    <property type="term" value="C:cytosol"/>
    <property type="evidence" value="ECO:0007669"/>
    <property type="project" value="TreeGrafter"/>
</dbReference>
<feature type="repeat" description="WD" evidence="6">
    <location>
        <begin position="164"/>
        <end position="205"/>
    </location>
</feature>
<evidence type="ECO:0000256" key="6">
    <source>
        <dbReference type="PROSITE-ProRule" id="PRU00221"/>
    </source>
</evidence>
<evidence type="ECO:0000313" key="9">
    <source>
        <dbReference type="Proteomes" id="UP000284375"/>
    </source>
</evidence>
<feature type="region of interest" description="Disordered" evidence="7">
    <location>
        <begin position="726"/>
        <end position="765"/>
    </location>
</feature>
<dbReference type="PROSITE" id="PS50294">
    <property type="entry name" value="WD_REPEATS_REGION"/>
    <property type="match status" value="1"/>
</dbReference>
<dbReference type="GO" id="GO:0016239">
    <property type="term" value="P:positive regulation of macroautophagy"/>
    <property type="evidence" value="ECO:0007669"/>
    <property type="project" value="TreeGrafter"/>
</dbReference>
<feature type="compositionally biased region" description="Polar residues" evidence="7">
    <location>
        <begin position="25"/>
        <end position="38"/>
    </location>
</feature>
<dbReference type="InterPro" id="IPR037590">
    <property type="entry name" value="WDR24"/>
</dbReference>
<feature type="region of interest" description="Disordered" evidence="7">
    <location>
        <begin position="18"/>
        <end position="48"/>
    </location>
</feature>
<feature type="compositionally biased region" description="Polar residues" evidence="7">
    <location>
        <begin position="819"/>
        <end position="839"/>
    </location>
</feature>
<dbReference type="SMART" id="SM00320">
    <property type="entry name" value="WD40"/>
    <property type="match status" value="5"/>
</dbReference>
<feature type="compositionally biased region" description="Polar residues" evidence="7">
    <location>
        <begin position="936"/>
        <end position="945"/>
    </location>
</feature>
<reference evidence="8 9" key="1">
    <citation type="submission" date="2015-09" db="EMBL/GenBank/DDBJ databases">
        <title>Host preference determinants of Valsa canker pathogens revealed by comparative genomics.</title>
        <authorList>
            <person name="Yin Z."/>
            <person name="Huang L."/>
        </authorList>
    </citation>
    <scope>NUCLEOTIDE SEQUENCE [LARGE SCALE GENOMIC DNA]</scope>
    <source>
        <strain evidence="8 9">YSFL</strain>
    </source>
</reference>
<dbReference type="STRING" id="252740.A0A423W939"/>
<dbReference type="PANTHER" id="PTHR46200">
    <property type="entry name" value="GATOR COMPLEX PROTEIN WDR24"/>
    <property type="match status" value="1"/>
</dbReference>
<dbReference type="InterPro" id="IPR036322">
    <property type="entry name" value="WD40_repeat_dom_sf"/>
</dbReference>
<dbReference type="InterPro" id="IPR019775">
    <property type="entry name" value="WD40_repeat_CS"/>
</dbReference>
<keyword evidence="1 6" id="KW-0853">WD repeat</keyword>
<organism evidence="8 9">
    <name type="scientific">Cytospora chrysosperma</name>
    <name type="common">Cytospora canker fungus</name>
    <name type="synonym">Sphaeria chrysosperma</name>
    <dbReference type="NCBI Taxonomy" id="252740"/>
    <lineage>
        <taxon>Eukaryota</taxon>
        <taxon>Fungi</taxon>
        <taxon>Dikarya</taxon>
        <taxon>Ascomycota</taxon>
        <taxon>Pezizomycotina</taxon>
        <taxon>Sordariomycetes</taxon>
        <taxon>Sordariomycetidae</taxon>
        <taxon>Diaporthales</taxon>
        <taxon>Cytosporaceae</taxon>
        <taxon>Cytospora</taxon>
    </lineage>
</organism>
<feature type="region of interest" description="Disordered" evidence="7">
    <location>
        <begin position="478"/>
        <end position="511"/>
    </location>
</feature>
<feature type="compositionally biased region" description="Polar residues" evidence="7">
    <location>
        <begin position="755"/>
        <end position="765"/>
    </location>
</feature>
<dbReference type="SUPFAM" id="SSF50978">
    <property type="entry name" value="WD40 repeat-like"/>
    <property type="match status" value="1"/>
</dbReference>
<feature type="region of interest" description="Disordered" evidence="7">
    <location>
        <begin position="1307"/>
        <end position="1413"/>
    </location>
</feature>
<dbReference type="PANTHER" id="PTHR46200:SF1">
    <property type="entry name" value="GATOR COMPLEX PROTEIN WDR24"/>
    <property type="match status" value="1"/>
</dbReference>
<evidence type="ECO:0000256" key="5">
    <source>
        <dbReference type="ARBA" id="ARBA00022833"/>
    </source>
</evidence>
<protein>
    <submittedName>
        <fullName evidence="8">Uncharacterized protein</fullName>
    </submittedName>
</protein>
<keyword evidence="5" id="KW-0862">Zinc</keyword>
<proteinExistence type="predicted"/>
<dbReference type="GO" id="GO:0008270">
    <property type="term" value="F:zinc ion binding"/>
    <property type="evidence" value="ECO:0007669"/>
    <property type="project" value="UniProtKB-KW"/>
</dbReference>
<evidence type="ECO:0000256" key="1">
    <source>
        <dbReference type="ARBA" id="ARBA00022574"/>
    </source>
</evidence>
<evidence type="ECO:0000313" key="8">
    <source>
        <dbReference type="EMBL" id="ROV99817.1"/>
    </source>
</evidence>
<dbReference type="GO" id="GO:0005774">
    <property type="term" value="C:vacuolar membrane"/>
    <property type="evidence" value="ECO:0007669"/>
    <property type="project" value="TreeGrafter"/>
</dbReference>
<keyword evidence="2" id="KW-0479">Metal-binding</keyword>
<evidence type="ECO:0000256" key="2">
    <source>
        <dbReference type="ARBA" id="ARBA00022723"/>
    </source>
</evidence>
<evidence type="ECO:0000256" key="3">
    <source>
        <dbReference type="ARBA" id="ARBA00022737"/>
    </source>
</evidence>
<dbReference type="EMBL" id="LJZO01000010">
    <property type="protein sequence ID" value="ROV99817.1"/>
    <property type="molecule type" value="Genomic_DNA"/>
</dbReference>
<feature type="compositionally biased region" description="Polar residues" evidence="7">
    <location>
        <begin position="1329"/>
        <end position="1340"/>
    </location>
</feature>
<accession>A0A423W939</accession>
<dbReference type="Proteomes" id="UP000284375">
    <property type="component" value="Unassembled WGS sequence"/>
</dbReference>
<dbReference type="GO" id="GO:1904263">
    <property type="term" value="P:positive regulation of TORC1 signaling"/>
    <property type="evidence" value="ECO:0007669"/>
    <property type="project" value="TreeGrafter"/>
</dbReference>
<keyword evidence="4" id="KW-0863">Zinc-finger</keyword>
<feature type="compositionally biased region" description="Polar residues" evidence="7">
    <location>
        <begin position="846"/>
        <end position="864"/>
    </location>
</feature>
<feature type="region of interest" description="Disordered" evidence="7">
    <location>
        <begin position="652"/>
        <end position="675"/>
    </location>
</feature>
<gene>
    <name evidence="8" type="ORF">VSDG_02958</name>
</gene>
<feature type="region of interest" description="Disordered" evidence="7">
    <location>
        <begin position="884"/>
        <end position="945"/>
    </location>
</feature>
<dbReference type="GO" id="GO:0061700">
    <property type="term" value="C:GATOR2 complex"/>
    <property type="evidence" value="ECO:0007669"/>
    <property type="project" value="TreeGrafter"/>
</dbReference>